<keyword evidence="2 7" id="KW-0813">Transport</keyword>
<evidence type="ECO:0000256" key="7">
    <source>
        <dbReference type="RuleBase" id="RU363032"/>
    </source>
</evidence>
<evidence type="ECO:0000256" key="6">
    <source>
        <dbReference type="ARBA" id="ARBA00023136"/>
    </source>
</evidence>
<protein>
    <submittedName>
        <fullName evidence="9">Peptide/nickel transport system permease protein</fullName>
    </submittedName>
</protein>
<dbReference type="Proteomes" id="UP000198282">
    <property type="component" value="Unassembled WGS sequence"/>
</dbReference>
<dbReference type="InterPro" id="IPR000515">
    <property type="entry name" value="MetI-like"/>
</dbReference>
<feature type="transmembrane region" description="Helical" evidence="7">
    <location>
        <begin position="210"/>
        <end position="235"/>
    </location>
</feature>
<evidence type="ECO:0000256" key="3">
    <source>
        <dbReference type="ARBA" id="ARBA00022475"/>
    </source>
</evidence>
<keyword evidence="10" id="KW-1185">Reference proteome</keyword>
<dbReference type="AlphaFoldDB" id="A0A239BCI6"/>
<feature type="transmembrane region" description="Helical" evidence="7">
    <location>
        <begin position="27"/>
        <end position="48"/>
    </location>
</feature>
<dbReference type="GO" id="GO:0005886">
    <property type="term" value="C:plasma membrane"/>
    <property type="evidence" value="ECO:0007669"/>
    <property type="project" value="UniProtKB-SubCell"/>
</dbReference>
<feature type="domain" description="ABC transmembrane type-1" evidence="8">
    <location>
        <begin position="88"/>
        <end position="277"/>
    </location>
</feature>
<dbReference type="GO" id="GO:0055085">
    <property type="term" value="P:transmembrane transport"/>
    <property type="evidence" value="ECO:0007669"/>
    <property type="project" value="InterPro"/>
</dbReference>
<evidence type="ECO:0000313" key="10">
    <source>
        <dbReference type="Proteomes" id="UP000198282"/>
    </source>
</evidence>
<keyword evidence="5 7" id="KW-1133">Transmembrane helix</keyword>
<dbReference type="InterPro" id="IPR050366">
    <property type="entry name" value="BP-dependent_transpt_permease"/>
</dbReference>
<keyword evidence="4 7" id="KW-0812">Transmembrane</keyword>
<evidence type="ECO:0000256" key="2">
    <source>
        <dbReference type="ARBA" id="ARBA00022448"/>
    </source>
</evidence>
<dbReference type="EMBL" id="FZOD01000003">
    <property type="protein sequence ID" value="SNS04703.1"/>
    <property type="molecule type" value="Genomic_DNA"/>
</dbReference>
<dbReference type="Pfam" id="PF00528">
    <property type="entry name" value="BPD_transp_1"/>
    <property type="match status" value="1"/>
</dbReference>
<reference evidence="9 10" key="1">
    <citation type="submission" date="2017-06" db="EMBL/GenBank/DDBJ databases">
        <authorList>
            <person name="Kim H.J."/>
            <person name="Triplett B.A."/>
        </authorList>
    </citation>
    <scope>NUCLEOTIDE SEQUENCE [LARGE SCALE GENOMIC DNA]</scope>
    <source>
        <strain evidence="9 10">CGMCC 4.2132</strain>
    </source>
</reference>
<keyword evidence="6 7" id="KW-0472">Membrane</keyword>
<dbReference type="PANTHER" id="PTHR43386:SF25">
    <property type="entry name" value="PEPTIDE ABC TRANSPORTER PERMEASE PROTEIN"/>
    <property type="match status" value="1"/>
</dbReference>
<feature type="transmembrane region" description="Helical" evidence="7">
    <location>
        <begin position="255"/>
        <end position="280"/>
    </location>
</feature>
<evidence type="ECO:0000259" key="8">
    <source>
        <dbReference type="PROSITE" id="PS50928"/>
    </source>
</evidence>
<comment type="similarity">
    <text evidence="7">Belongs to the binding-protein-dependent transport system permease family.</text>
</comment>
<name>A0A239BCI6_9ACTN</name>
<accession>A0A239BCI6</accession>
<feature type="transmembrane region" description="Helical" evidence="7">
    <location>
        <begin position="92"/>
        <end position="116"/>
    </location>
</feature>
<evidence type="ECO:0000256" key="1">
    <source>
        <dbReference type="ARBA" id="ARBA00004651"/>
    </source>
</evidence>
<dbReference type="CDD" id="cd06261">
    <property type="entry name" value="TM_PBP2"/>
    <property type="match status" value="1"/>
</dbReference>
<evidence type="ECO:0000313" key="9">
    <source>
        <dbReference type="EMBL" id="SNS04703.1"/>
    </source>
</evidence>
<dbReference type="PANTHER" id="PTHR43386">
    <property type="entry name" value="OLIGOPEPTIDE TRANSPORT SYSTEM PERMEASE PROTEIN APPC"/>
    <property type="match status" value="1"/>
</dbReference>
<dbReference type="OrthoDB" id="6637947at2"/>
<comment type="subcellular location">
    <subcellularLocation>
        <location evidence="1 7">Cell membrane</location>
        <topology evidence="1 7">Multi-pass membrane protein</topology>
    </subcellularLocation>
</comment>
<dbReference type="SUPFAM" id="SSF161098">
    <property type="entry name" value="MetI-like"/>
    <property type="match status" value="1"/>
</dbReference>
<proteinExistence type="inferred from homology"/>
<evidence type="ECO:0000256" key="4">
    <source>
        <dbReference type="ARBA" id="ARBA00022692"/>
    </source>
</evidence>
<feature type="transmembrane region" description="Helical" evidence="7">
    <location>
        <begin position="137"/>
        <end position="161"/>
    </location>
</feature>
<evidence type="ECO:0000256" key="5">
    <source>
        <dbReference type="ARBA" id="ARBA00022989"/>
    </source>
</evidence>
<dbReference type="Gene3D" id="1.10.3720.10">
    <property type="entry name" value="MetI-like"/>
    <property type="match status" value="1"/>
</dbReference>
<gene>
    <name evidence="9" type="ORF">SAMN05216276_100365</name>
</gene>
<keyword evidence="3" id="KW-1003">Cell membrane</keyword>
<dbReference type="InterPro" id="IPR035906">
    <property type="entry name" value="MetI-like_sf"/>
</dbReference>
<organism evidence="9 10">
    <name type="scientific">Streptosporangium subroseum</name>
    <dbReference type="NCBI Taxonomy" id="106412"/>
    <lineage>
        <taxon>Bacteria</taxon>
        <taxon>Bacillati</taxon>
        <taxon>Actinomycetota</taxon>
        <taxon>Actinomycetes</taxon>
        <taxon>Streptosporangiales</taxon>
        <taxon>Streptosporangiaceae</taxon>
        <taxon>Streptosporangium</taxon>
    </lineage>
</organism>
<dbReference type="PROSITE" id="PS50928">
    <property type="entry name" value="ABC_TM1"/>
    <property type="match status" value="1"/>
</dbReference>
<sequence length="289" mass="30344">MTVVTPANPAPPVSARRLRFRPGIRPGVYLAALVLFLLVLATVAPHLFTGQDPLAVDSAQTLRPPSAEHLLGTDENGRDVFSRIVFGTRTSLLLGFGAIAIALAGGGLLGVAAGLGNRFVENLIMRFSDIGLAFPELLLALVVITVAGSGTSNALIAIGVANIPNYARVVRAQTLLIRRSSYVEAAHALGLSVPRVVLRHVLPNAVKPVLILATIGVGSALVAGSALSFLGLGTPPPEPEWGSMLSTARDFISRAWWYGLFPGVAITLTVISVTVVGRALRLRSEGRTW</sequence>